<dbReference type="SUPFAM" id="SSF52266">
    <property type="entry name" value="SGNH hydrolase"/>
    <property type="match status" value="1"/>
</dbReference>
<sequence>MGMHEGAVRGAATTKTTTKRKRTRRLVSIAALVGVIATSGVVAVSGNDEAAAAVPNRCADVAELSSGFETLYRVELPRAATWNTNKPVPYAERVVDDRRTFERVAYCLETVTATGVAKRAYASFDAFSSTTADYEIPTRARVLARPVSNLTVQGDGVASVTNAAGGAIEFWPYTYSGASPNGSGTNAYDYSDTPTTAAGYGSFQIHNTAAKQTVMAVNAWNRTDRPLDIGIGNQPTGNPDWTFSQTGGSLRSATLTAYVKYAELAAVDCESGVGELADYQLLYEAEVPTTAEPWLDGVDYVVDRRAELTTPISRVAYCLEGRNARTPQWTYASMDTWTQNLAALRVPETEAARTRPTVDNLTVRSSTINGVPATTPADGATGSLEMWPNQYNKTAAANAPAGASSALWDFSDTPALGNPSGYGSFQVHNLTSRQTVLAVNGWSYPAATPLDVGVGNRATGDPDWTFARNRAQFSDLTLKVYVRPAGVTVSSGPIDHQLYPRNSDTGTVTVPVKGSITDSSVTGVGLVTKRNGVTVSTKTTSATSFTLSTVITAELASYDVELWAVRASGAPTLIRSASDVVAGDVYVVEGQSNSVSSLWSYAPGFSSAADTSPWIRTFGGPTSTPAVSVTDRTWYRAIGDARDPRLPGLVGRLGLRLGAAMIAQSGVPVAVIMGGEGGKPSSFFQRNDGNPLDAGTNYGRLLRRIQAAGLGRGVTSMVWYQGESDVAAPAAHRSNMQALLADWKTDFPGLTQTYMAQVRSCSAGNDISAVQEIQRQLDARSDVTIVSTNGLENHDGCHYGYDRGYRRLADWFALPMGRDLLGSRPAGPVSPPKPAAFSWANANRTGVVITVQDASQALTCDAAAAADFRIEGATASVTRVTCGAGTVTLTLSRSVPTTATISYLGHRGAVTSASAGIPDTAWITNAAGMGLIAFARQPVR</sequence>
<name>A0A2P8GR51_9MICO</name>
<evidence type="ECO:0000313" key="6">
    <source>
        <dbReference type="Proteomes" id="UP000241203"/>
    </source>
</evidence>
<reference evidence="4 6" key="1">
    <citation type="submission" date="2018-03" db="EMBL/GenBank/DDBJ databases">
        <title>Genomic Encyclopedia of Archaeal and Bacterial Type Strains, Phase II (KMG-II): from individual species to whole genera.</title>
        <authorList>
            <person name="Goeker M."/>
        </authorList>
    </citation>
    <scope>NUCLEOTIDE SEQUENCE [LARGE SCALE GENOMIC DNA]</scope>
    <source>
        <strain evidence="4 6">DSM 21548</strain>
    </source>
</reference>
<evidence type="ECO:0000259" key="3">
    <source>
        <dbReference type="Pfam" id="PF03629"/>
    </source>
</evidence>
<dbReference type="GO" id="GO:0016787">
    <property type="term" value="F:hydrolase activity"/>
    <property type="evidence" value="ECO:0007669"/>
    <property type="project" value="UniProtKB-KW"/>
</dbReference>
<proteinExistence type="predicted"/>
<comment type="caution">
    <text evidence="4">The sequence shown here is derived from an EMBL/GenBank/DDBJ whole genome shotgun (WGS) entry which is preliminary data.</text>
</comment>
<evidence type="ECO:0000313" key="7">
    <source>
        <dbReference type="Proteomes" id="UP000268291"/>
    </source>
</evidence>
<organism evidence="4 6">
    <name type="scientific">Labedella gwakjiensis</name>
    <dbReference type="NCBI Taxonomy" id="390269"/>
    <lineage>
        <taxon>Bacteria</taxon>
        <taxon>Bacillati</taxon>
        <taxon>Actinomycetota</taxon>
        <taxon>Actinomycetes</taxon>
        <taxon>Micrococcales</taxon>
        <taxon>Microbacteriaceae</taxon>
        <taxon>Labedella</taxon>
    </lineage>
</organism>
<dbReference type="InterPro" id="IPR036514">
    <property type="entry name" value="SGNH_hydro_sf"/>
</dbReference>
<protein>
    <recommendedName>
        <fullName evidence="3">Sialate O-acetylesterase domain-containing protein</fullName>
    </recommendedName>
</protein>
<dbReference type="AlphaFoldDB" id="A0A2P8GR51"/>
<accession>A0A2P8GR51</accession>
<keyword evidence="7" id="KW-1185">Reference proteome</keyword>
<gene>
    <name evidence="4" type="ORF">CLV49_0028</name>
    <name evidence="5" type="ORF">ELQ93_00920</name>
</gene>
<evidence type="ECO:0000313" key="5">
    <source>
        <dbReference type="EMBL" id="RUQ85637.1"/>
    </source>
</evidence>
<evidence type="ECO:0000313" key="4">
    <source>
        <dbReference type="EMBL" id="PSL36437.1"/>
    </source>
</evidence>
<dbReference type="EMBL" id="RZGY01000001">
    <property type="protein sequence ID" value="RUQ85637.1"/>
    <property type="molecule type" value="Genomic_DNA"/>
</dbReference>
<dbReference type="InterPro" id="IPR005181">
    <property type="entry name" value="SASA"/>
</dbReference>
<reference evidence="5 7" key="2">
    <citation type="submission" date="2018-12" db="EMBL/GenBank/DDBJ databases">
        <authorList>
            <person name="hu s."/>
            <person name="Xu Y."/>
            <person name="Xu B."/>
            <person name="Li F."/>
        </authorList>
    </citation>
    <scope>NUCLEOTIDE SEQUENCE [LARGE SCALE GENOMIC DNA]</scope>
    <source>
        <strain evidence="5 7">KSW2-17</strain>
    </source>
</reference>
<evidence type="ECO:0000256" key="1">
    <source>
        <dbReference type="ARBA" id="ARBA00022801"/>
    </source>
</evidence>
<feature type="region of interest" description="Disordered" evidence="2">
    <location>
        <begin position="1"/>
        <end position="20"/>
    </location>
</feature>
<dbReference type="EMBL" id="PYAU01000001">
    <property type="protein sequence ID" value="PSL36437.1"/>
    <property type="molecule type" value="Genomic_DNA"/>
</dbReference>
<dbReference type="Pfam" id="PF03629">
    <property type="entry name" value="SASA"/>
    <property type="match status" value="1"/>
</dbReference>
<dbReference type="Gene3D" id="3.40.50.1110">
    <property type="entry name" value="SGNH hydrolase"/>
    <property type="match status" value="1"/>
</dbReference>
<feature type="domain" description="Sialate O-acetylesterase" evidence="3">
    <location>
        <begin position="653"/>
        <end position="801"/>
    </location>
</feature>
<keyword evidence="1" id="KW-0378">Hydrolase</keyword>
<dbReference type="Proteomes" id="UP000241203">
    <property type="component" value="Unassembled WGS sequence"/>
</dbReference>
<dbReference type="Proteomes" id="UP000268291">
    <property type="component" value="Unassembled WGS sequence"/>
</dbReference>
<evidence type="ECO:0000256" key="2">
    <source>
        <dbReference type="SAM" id="MobiDB-lite"/>
    </source>
</evidence>